<dbReference type="Gene3D" id="3.10.129.10">
    <property type="entry name" value="Hotdog Thioesterase"/>
    <property type="match status" value="1"/>
</dbReference>
<evidence type="ECO:0000313" key="2">
    <source>
        <dbReference type="EMBL" id="QCK14222.1"/>
    </source>
</evidence>
<dbReference type="SUPFAM" id="SSF54637">
    <property type="entry name" value="Thioesterase/thiol ester dehydrase-isomerase"/>
    <property type="match status" value="1"/>
</dbReference>
<keyword evidence="3" id="KW-1185">Reference proteome</keyword>
<dbReference type="PANTHER" id="PTHR31793">
    <property type="entry name" value="4-HYDROXYBENZOYL-COA THIOESTERASE FAMILY MEMBER"/>
    <property type="match status" value="1"/>
</dbReference>
<dbReference type="CDD" id="cd00586">
    <property type="entry name" value="4HBT"/>
    <property type="match status" value="1"/>
</dbReference>
<evidence type="ECO:0000313" key="3">
    <source>
        <dbReference type="Proteomes" id="UP000298616"/>
    </source>
</evidence>
<accession>A0A4D7JNC0</accession>
<dbReference type="Pfam" id="PF13279">
    <property type="entry name" value="4HBT_2"/>
    <property type="match status" value="1"/>
</dbReference>
<protein>
    <submittedName>
        <fullName evidence="2">Thioesterase</fullName>
    </submittedName>
</protein>
<dbReference type="EMBL" id="CP028923">
    <property type="protein sequence ID" value="QCK14222.1"/>
    <property type="molecule type" value="Genomic_DNA"/>
</dbReference>
<dbReference type="InterPro" id="IPR050563">
    <property type="entry name" value="4-hydroxybenzoyl-CoA_TE"/>
</dbReference>
<reference evidence="2 3" key="1">
    <citation type="submission" date="2018-04" db="EMBL/GenBank/DDBJ databases">
        <title>Complete genome uncultured novel isolate.</title>
        <authorList>
            <person name="Merlino G."/>
        </authorList>
    </citation>
    <scope>NUCLEOTIDE SEQUENCE [LARGE SCALE GENOMIC DNA]</scope>
    <source>
        <strain evidence="3">R1DC9</strain>
    </source>
</reference>
<dbReference type="KEGG" id="fpf:DCC35_05410"/>
<organism evidence="2 3">
    <name type="scientific">Mangrovivirga cuniculi</name>
    <dbReference type="NCBI Taxonomy" id="2715131"/>
    <lineage>
        <taxon>Bacteria</taxon>
        <taxon>Pseudomonadati</taxon>
        <taxon>Bacteroidota</taxon>
        <taxon>Cytophagia</taxon>
        <taxon>Cytophagales</taxon>
        <taxon>Mangrovivirgaceae</taxon>
        <taxon>Mangrovivirga</taxon>
    </lineage>
</organism>
<gene>
    <name evidence="2" type="ORF">DCC35_05410</name>
</gene>
<proteinExistence type="predicted"/>
<dbReference type="PANTHER" id="PTHR31793:SF37">
    <property type="entry name" value="ACYL-COA THIOESTER HYDROLASE YBGC"/>
    <property type="match status" value="1"/>
</dbReference>
<dbReference type="Proteomes" id="UP000298616">
    <property type="component" value="Chromosome"/>
</dbReference>
<dbReference type="GO" id="GO:0047617">
    <property type="term" value="F:fatty acyl-CoA hydrolase activity"/>
    <property type="evidence" value="ECO:0007669"/>
    <property type="project" value="TreeGrafter"/>
</dbReference>
<name>A0A4D7JNC0_9BACT</name>
<dbReference type="AlphaFoldDB" id="A0A4D7JNC0"/>
<evidence type="ECO:0000256" key="1">
    <source>
        <dbReference type="ARBA" id="ARBA00022801"/>
    </source>
</evidence>
<dbReference type="InterPro" id="IPR029069">
    <property type="entry name" value="HotDog_dom_sf"/>
</dbReference>
<dbReference type="OrthoDB" id="9801517at2"/>
<sequence>MLCKSKLLIIMIEYTQNIKVLPGHIDELGHVNNIIYLKWVQETAKSHWETVASSKMQLEYLWVVLRHEIDYKSEIFADDIVKTKTKVINIKGPLSKRSVEIYSNDKLAAKAITTWCLLNKTTRKPIQIPEEFAQLFL</sequence>
<keyword evidence="1" id="KW-0378">Hydrolase</keyword>